<proteinExistence type="inferred from homology"/>
<keyword evidence="4" id="KW-1185">Reference proteome</keyword>
<dbReference type="Gene3D" id="2.40.30.10">
    <property type="entry name" value="Translation factors"/>
    <property type="match status" value="2"/>
</dbReference>
<dbReference type="SUPFAM" id="SSF63380">
    <property type="entry name" value="Riboflavin synthase domain-like"/>
    <property type="match status" value="1"/>
</dbReference>
<dbReference type="InterPro" id="IPR017938">
    <property type="entry name" value="Riboflavin_synthase-like_b-brl"/>
</dbReference>
<dbReference type="OrthoDB" id="9814826at2"/>
<dbReference type="InterPro" id="IPR013113">
    <property type="entry name" value="SIP_FAD-bd"/>
</dbReference>
<dbReference type="PANTHER" id="PTHR30157">
    <property type="entry name" value="FERRIC REDUCTASE, NADPH-DEPENDENT"/>
    <property type="match status" value="1"/>
</dbReference>
<evidence type="ECO:0000256" key="1">
    <source>
        <dbReference type="ARBA" id="ARBA00035644"/>
    </source>
</evidence>
<protein>
    <submittedName>
        <fullName evidence="3">Siderophore-interacting protein</fullName>
    </submittedName>
</protein>
<dbReference type="Proteomes" id="UP000267003">
    <property type="component" value="Unassembled WGS sequence"/>
</dbReference>
<accession>A0A3A8QUZ0</accession>
<dbReference type="RefSeq" id="WP_120554596.1">
    <property type="nucleotide sequence ID" value="NZ_RAWK01000032.1"/>
</dbReference>
<dbReference type="AlphaFoldDB" id="A0A3A8QUZ0"/>
<dbReference type="PANTHER" id="PTHR30157:SF0">
    <property type="entry name" value="NADPH-DEPENDENT FERRIC-CHELATE REDUCTASE"/>
    <property type="match status" value="1"/>
</dbReference>
<dbReference type="EMBL" id="RAWK01000032">
    <property type="protein sequence ID" value="RKH71558.1"/>
    <property type="molecule type" value="Genomic_DNA"/>
</dbReference>
<dbReference type="InterPro" id="IPR017927">
    <property type="entry name" value="FAD-bd_FR_type"/>
</dbReference>
<sequence length="255" mass="28217">MNTDTQGLHQIVRVRHELKRRRLVVSGVESVTPRMRRIHFASPDLADFISPSPDDHIKLFFPQAGEQVMRDFTPRAYDNSGKTLTIDFALHGTGPATEWAAGAQVGSTLEIGGPKGSQVVPDDFDWYLLVGDESALPALGRRVELLRPGVPVTTMAVVANEAEKQTFVTKASWQPTWIVRGEPGPGDGDLLRRALEGFTPPAGDGFVWIAGEAEWVRELRTYVIEERKHPAEWVKAASYWHRDGDAGHEGPGPRH</sequence>
<dbReference type="CDD" id="cd06193">
    <property type="entry name" value="siderophore_interacting"/>
    <property type="match status" value="1"/>
</dbReference>
<organism evidence="3 4">
    <name type="scientific">Corallococcus aberystwythensis</name>
    <dbReference type="NCBI Taxonomy" id="2316722"/>
    <lineage>
        <taxon>Bacteria</taxon>
        <taxon>Pseudomonadati</taxon>
        <taxon>Myxococcota</taxon>
        <taxon>Myxococcia</taxon>
        <taxon>Myxococcales</taxon>
        <taxon>Cystobacterineae</taxon>
        <taxon>Myxococcaceae</taxon>
        <taxon>Corallococcus</taxon>
    </lineage>
</organism>
<dbReference type="GO" id="GO:0016491">
    <property type="term" value="F:oxidoreductase activity"/>
    <property type="evidence" value="ECO:0007669"/>
    <property type="project" value="InterPro"/>
</dbReference>
<name>A0A3A8QUZ0_9BACT</name>
<comment type="caution">
    <text evidence="3">The sequence shown here is derived from an EMBL/GenBank/DDBJ whole genome shotgun (WGS) entry which is preliminary data.</text>
</comment>
<dbReference type="Gene3D" id="3.40.50.80">
    <property type="entry name" value="Nucleotide-binding domain of ferredoxin-NADP reductase (FNR) module"/>
    <property type="match status" value="1"/>
</dbReference>
<evidence type="ECO:0000259" key="2">
    <source>
        <dbReference type="PROSITE" id="PS51384"/>
    </source>
</evidence>
<dbReference type="InterPro" id="IPR039374">
    <property type="entry name" value="SIP_fam"/>
</dbReference>
<evidence type="ECO:0000313" key="4">
    <source>
        <dbReference type="Proteomes" id="UP000267003"/>
    </source>
</evidence>
<dbReference type="Pfam" id="PF08021">
    <property type="entry name" value="FAD_binding_9"/>
    <property type="match status" value="1"/>
</dbReference>
<dbReference type="InterPro" id="IPR007037">
    <property type="entry name" value="SIP_rossman_dom"/>
</dbReference>
<feature type="domain" description="FAD-binding FR-type" evidence="2">
    <location>
        <begin position="18"/>
        <end position="121"/>
    </location>
</feature>
<reference evidence="4" key="1">
    <citation type="submission" date="2018-09" db="EMBL/GenBank/DDBJ databases">
        <authorList>
            <person name="Livingstone P.G."/>
            <person name="Whitworth D.E."/>
        </authorList>
    </citation>
    <scope>NUCLEOTIDE SEQUENCE [LARGE SCALE GENOMIC DNA]</scope>
    <source>
        <strain evidence="4">AB050A</strain>
    </source>
</reference>
<gene>
    <name evidence="3" type="ORF">D7W81_07255</name>
</gene>
<evidence type="ECO:0000313" key="3">
    <source>
        <dbReference type="EMBL" id="RKH71558.1"/>
    </source>
</evidence>
<comment type="similarity">
    <text evidence="1">Belongs to the SIP oxidoreductase family.</text>
</comment>
<dbReference type="PROSITE" id="PS51384">
    <property type="entry name" value="FAD_FR"/>
    <property type="match status" value="1"/>
</dbReference>
<dbReference type="Pfam" id="PF04954">
    <property type="entry name" value="SIP"/>
    <property type="match status" value="1"/>
</dbReference>
<dbReference type="InterPro" id="IPR039261">
    <property type="entry name" value="FNR_nucleotide-bd"/>
</dbReference>